<dbReference type="EMBL" id="CAIX01000014">
    <property type="protein sequence ID" value="CCI41064.1"/>
    <property type="molecule type" value="Genomic_DNA"/>
</dbReference>
<protein>
    <submittedName>
        <fullName evidence="1">Uncharacterized protein</fullName>
    </submittedName>
</protein>
<evidence type="ECO:0000313" key="1">
    <source>
        <dbReference type="EMBL" id="CCI41064.1"/>
    </source>
</evidence>
<sequence>MTKLIGNSWYNRMIEVSLELSEKFCRLFRVLSTWLSDLEKLALKYLIFDSIPFHAKDFQPQRFATLSMYLNNQAIRGGEKVFPCSSIMLMTQEFIKMKCQNAQVVLLYLQMLFTRLYTIVKLRRMILTA</sequence>
<dbReference type="InParanoid" id="A0A024G421"/>
<name>A0A024G421_9STRA</name>
<gene>
    <name evidence="1" type="ORF">BN9_018480</name>
</gene>
<dbReference type="AlphaFoldDB" id="A0A024G421"/>
<organism evidence="1 2">
    <name type="scientific">Albugo candida</name>
    <dbReference type="NCBI Taxonomy" id="65357"/>
    <lineage>
        <taxon>Eukaryota</taxon>
        <taxon>Sar</taxon>
        <taxon>Stramenopiles</taxon>
        <taxon>Oomycota</taxon>
        <taxon>Peronosporomycetes</taxon>
        <taxon>Albuginales</taxon>
        <taxon>Albuginaceae</taxon>
        <taxon>Albugo</taxon>
    </lineage>
</organism>
<reference evidence="1 2" key="1">
    <citation type="submission" date="2012-05" db="EMBL/GenBank/DDBJ databases">
        <title>Recombination and specialization in a pathogen metapopulation.</title>
        <authorList>
            <person name="Gardiner A."/>
            <person name="Kemen E."/>
            <person name="Schultz-Larsen T."/>
            <person name="MacLean D."/>
            <person name="Van Oosterhout C."/>
            <person name="Jones J.D.G."/>
        </authorList>
    </citation>
    <scope>NUCLEOTIDE SEQUENCE [LARGE SCALE GENOMIC DNA]</scope>
    <source>
        <strain evidence="1 2">Ac Nc2</strain>
    </source>
</reference>
<evidence type="ECO:0000313" key="2">
    <source>
        <dbReference type="Proteomes" id="UP000053237"/>
    </source>
</evidence>
<comment type="caution">
    <text evidence="1">The sequence shown here is derived from an EMBL/GenBank/DDBJ whole genome shotgun (WGS) entry which is preliminary data.</text>
</comment>
<keyword evidence="2" id="KW-1185">Reference proteome</keyword>
<accession>A0A024G421</accession>
<proteinExistence type="predicted"/>
<dbReference type="Proteomes" id="UP000053237">
    <property type="component" value="Unassembled WGS sequence"/>
</dbReference>